<evidence type="ECO:0000256" key="1">
    <source>
        <dbReference type="SAM" id="Coils"/>
    </source>
</evidence>
<evidence type="ECO:0000313" key="2">
    <source>
        <dbReference type="EMBL" id="DAE26410.1"/>
    </source>
</evidence>
<reference evidence="2" key="1">
    <citation type="journal article" date="2021" name="Proc. Natl. Acad. Sci. U.S.A.">
        <title>A Catalog of Tens of Thousands of Viruses from Human Metagenomes Reveals Hidden Associations with Chronic Diseases.</title>
        <authorList>
            <person name="Tisza M.J."/>
            <person name="Buck C.B."/>
        </authorList>
    </citation>
    <scope>NUCLEOTIDE SEQUENCE</scope>
    <source>
        <strain evidence="2">CtxbQ4</strain>
    </source>
</reference>
<organism evidence="2">
    <name type="scientific">Myoviridae sp. ctxbQ4</name>
    <dbReference type="NCBI Taxonomy" id="2827292"/>
    <lineage>
        <taxon>Viruses</taxon>
        <taxon>Duplodnaviria</taxon>
        <taxon>Heunggongvirae</taxon>
        <taxon>Uroviricota</taxon>
        <taxon>Caudoviricetes</taxon>
    </lineage>
</organism>
<accession>A0A8S5R5J9</accession>
<name>A0A8S5R5J9_9CAUD</name>
<protein>
    <submittedName>
        <fullName evidence="2">Uncharacterized protein</fullName>
    </submittedName>
</protein>
<feature type="coiled-coil region" evidence="1">
    <location>
        <begin position="1355"/>
        <end position="1382"/>
    </location>
</feature>
<proteinExistence type="predicted"/>
<dbReference type="EMBL" id="BK015817">
    <property type="protein sequence ID" value="DAE26410.1"/>
    <property type="molecule type" value="Genomic_DNA"/>
</dbReference>
<sequence length="2475" mass="271588">MASIIEELAAKTRVGGGGALPSAAATAGIDAYASASPRQGERKSSIILELAAKSGMNINADINTLKNAATLPATGADTAAETEQKQNTGGFFGGVGYLANKVGVGFVSSLEGGIDYIAGGLAKLFGADDWAEEVMGTDWFDYSHPENWYNPSRGWQVAGDVFGGIGTSLPAMATVAGASAITGLSGGALTPLAIGLISAGVAGLNAAGRSTSEAYKRTGTLGGKEWAYGTLSGITEGGVEGLSTALGLGAARLGTKLVGNAGGNAAKELVKTATFGGVLKEMGKSFIGEASEEAISEILDPLWQRMTIDEYAPSATAKEVGYAALVGGLSGILMDGTASGIQRTGSILRGNRINGKGNTASVLDTARSIADFEGKNKTGIQDFAYISEAYNKLTDSIKSTDGKVTTMAQKKLLGDLAAANNSYNIKRFVATDAYNIVSNAEAIAENLEKFGYRTVDGKEMRYSAAELTAGYDAKKPKSIYKALETNEALRSLAVTAATGRLLIDTARTEQATLAGEALMSKADLARFLETASAEEIHGVEEAFGIEDLRTADADTLRNRIIAFTESGGIEAAMQKRQNATELAAIPAPEAGVIPTTDIYMADGEAHRYSDGDLNIAISRKGDAYLIYDYNTKKLSRELSEYEMNEYLSEYRRGKEAYIAEQRAYTERQAEKAKRAELSREVRGKADATLRENIKGYATSPATLQAQLRKVYHDAVVSGISAADALSYARVSERTGLDMIFSRELCATADGSYADGYYDPIKNRIVINPETKRAHGALLMHELTHAIYYKDGKLTIAEGIEKMPAEKKQAIMKKYTKAGITDSVTLADEMNAHYAEETLRSFGTLEKLCADKPTLKEKILSFFRGAETDYRGDAKLTKAAKQLYAQYKKLFDSFAAKGRGSNAMDLMPVRRNADTEGNDGRRYSVQDGKVIVDTDQHIFDGVSREDYGKVVRQYMRQHFRGKEISGAEFTKRSEHEYTHSGYSQSIYGKRDGVYEAKMKAATELDKMISTGVFIGHEDAKHQHEYNKEGYDRYGVKFNLGGEDFSGEMLVAIGEGNRHIFYDIVNIKRGDRTFTEELSAPMTATSDNSIHENSEKVNTLNKKSDGKRYALPEGESAFDAETADAKGLPRSMGQVKRTRANNRFERVYSKKAAINIAGKISGIEFLSKKAQAQVVSDIWETLNNCTSMDEKLDAAHTAADSIVTKLLTEAKEANPAALEAQQKLVQLKTGLHRVSFSETDAAEIIAAEGEEKWKSIRSRWGYQNRNDGRGGNRIPMDVFVTDISREMQGMERLENMHPADAFIEMNRIYEQAQQDAKNKWTQQYLDADADEIQYMTDSISDTIMKAFAEEGEKSTFAKAMEAQLEKAKNTIAELRADNATIKKRTSIEGLLAGDGQRLKDIKIGTFGNATQFQSENLKGILGMAAKINYRGGFNATGARKVVQGLRNWYNDSDVQKFILGYKGTTETGLYSADVAGMLEELSNPRHGDAFTNDELNNLHKVYQHFIHITENYGKIYRHGRMVEALPIAEEKITIIENNRQIKRNPFTWALTNVYGQAVFKPIEVVRAIDGYENGFNTEMVLDIREASEQAAIKEMGLKHEYDDFFSKNKKYAETLQNERMTYADITMPKSRLIALYMTYKREQAQAGLLYNGYKFRDTDGSYISSLPLLTQDTRKTKAEIKSMAESIAKEIESKFSATDKQYIAILERAFEAAGKLKMERDIQRMGYSNLTGGYYFPIVRANSAKSIDSAEAELDRVSNASFNKDTVKGAKQRLFIGDADAIFRRHIHAVSQYNALSPVIEAYNTLYNLDISGNPNAPKSIATEMENVWESGNRYMKKLFSDVQGIRGEMDVGNKAVNFLRGGYAKYQLGLNPKTWFKQLTSLAASTSILDWDSLSVGVLTGVSKDVDTYCPLAALRNYEDTAAMAQSVLDTAGKKAKNKLGRFSDALMTPIGKIDRFVVERLFGGCQVQVAKESGGKLAIGTEANKVAAGKMLAQVIRDTQQNALATEKSAAMRSNNEIVRAFTMFTADGVAVMSKMLGTYGEYWTLREKLKTATDANVRMELTARLKTVGKAARKSTIALISTAIFGAGVDFFFRWLYNKLEDKPEDEVKNFAGNTMMGMIGGLPIIKDIVSKAFEGYDIKNYTYSAMNDMISSLTDLVGTTKDWLSDKDNEQARNKALKNFAYSMGQVFGLPVRNTYNLVYGLTKRIVPSTAYEWDTHFYTKTYGSDFSAALEKDDTDTASFILSLMTKNEVGGELDEKVRSEFVALAKSGNKVLPKSVPDSTTADGTVYKFTRSEKEAIRAEYASVNATVKKLVSNVRYRIMDENTRAYALKYVYNAHLEKAYSEVLYGGARDAEMIAADLIGIDMMAIAKAIKKSVQGDTDNDGKAILGSKRQNIIARIRVLPMTSEEKLLLIAMLGYKIQAGDIGGMDESRAKKKLLSYIFAQRLTADEKAALCVKCGFEVKNGRVSTKNL</sequence>
<keyword evidence="1" id="KW-0175">Coiled coil</keyword>